<dbReference type="RefSeq" id="WP_077110065.1">
    <property type="nucleotide sequence ID" value="NZ_JAFBFH010000001.1"/>
</dbReference>
<dbReference type="Proteomes" id="UP000823485">
    <property type="component" value="Unassembled WGS sequence"/>
</dbReference>
<dbReference type="InterPro" id="IPR001633">
    <property type="entry name" value="EAL_dom"/>
</dbReference>
<feature type="domain" description="EAL" evidence="1">
    <location>
        <begin position="31"/>
        <end position="287"/>
    </location>
</feature>
<dbReference type="InterPro" id="IPR035919">
    <property type="entry name" value="EAL_sf"/>
</dbReference>
<accession>A0ABS2R131</accession>
<protein>
    <submittedName>
        <fullName evidence="2">EAL domain-containing protein (Putative c-di-GMP-specific phosphodiesterase class I)</fullName>
    </submittedName>
</protein>
<dbReference type="SUPFAM" id="SSF141868">
    <property type="entry name" value="EAL domain-like"/>
    <property type="match status" value="1"/>
</dbReference>
<dbReference type="PROSITE" id="PS50883">
    <property type="entry name" value="EAL"/>
    <property type="match status" value="1"/>
</dbReference>
<name>A0ABS2R131_9BACI</name>
<organism evidence="2 3">
    <name type="scientific">Siminovitchia thermophila</name>
    <dbReference type="NCBI Taxonomy" id="1245522"/>
    <lineage>
        <taxon>Bacteria</taxon>
        <taxon>Bacillati</taxon>
        <taxon>Bacillota</taxon>
        <taxon>Bacilli</taxon>
        <taxon>Bacillales</taxon>
        <taxon>Bacillaceae</taxon>
        <taxon>Siminovitchia</taxon>
    </lineage>
</organism>
<evidence type="ECO:0000313" key="2">
    <source>
        <dbReference type="EMBL" id="MBM7713343.1"/>
    </source>
</evidence>
<dbReference type="SMART" id="SM00052">
    <property type="entry name" value="EAL"/>
    <property type="match status" value="1"/>
</dbReference>
<comment type="caution">
    <text evidence="2">The sequence shown here is derived from an EMBL/GenBank/DDBJ whole genome shotgun (WGS) entry which is preliminary data.</text>
</comment>
<proteinExistence type="predicted"/>
<gene>
    <name evidence="2" type="ORF">JOC94_000309</name>
</gene>
<dbReference type="Gene3D" id="3.20.20.450">
    <property type="entry name" value="EAL domain"/>
    <property type="match status" value="1"/>
</dbReference>
<sequence>MNHSSSFLSWADHFISYLKYLHYRLKKESLYHKRFMMLQKIMRNQLLDTFFQPIVCLQSGTTIGYEALNRPAPSKWFPSTESFYDFVGQTDQVFLFDYFCRNISLQRFMELSEHLEAREDTLLFINIHPHVLLDSSYHSGETLGLLQDLGIDPGNIVLELTERSAVTDFVQFEQVLSNYRSQGFRIAVDDMGAGYNSLKTLVHLKPEFIKLDKSLTQNIDQNNAQQQMVTLIIEFAKKTMTHVIAEGIERVEDLAYLSYKEVDFGQGYALGKPKKEVMPGKIPDFFQKRKIL</sequence>
<dbReference type="InterPro" id="IPR050706">
    <property type="entry name" value="Cyclic-di-GMP_PDE-like"/>
</dbReference>
<dbReference type="EMBL" id="JAFBFH010000001">
    <property type="protein sequence ID" value="MBM7713343.1"/>
    <property type="molecule type" value="Genomic_DNA"/>
</dbReference>
<reference evidence="2 3" key="1">
    <citation type="submission" date="2021-01" db="EMBL/GenBank/DDBJ databases">
        <title>Genomic Encyclopedia of Type Strains, Phase IV (KMG-IV): sequencing the most valuable type-strain genomes for metagenomic binning, comparative biology and taxonomic classification.</title>
        <authorList>
            <person name="Goeker M."/>
        </authorList>
    </citation>
    <scope>NUCLEOTIDE SEQUENCE [LARGE SCALE GENOMIC DNA]</scope>
    <source>
        <strain evidence="2 3">DSM 105453</strain>
    </source>
</reference>
<dbReference type="PANTHER" id="PTHR33121">
    <property type="entry name" value="CYCLIC DI-GMP PHOSPHODIESTERASE PDEF"/>
    <property type="match status" value="1"/>
</dbReference>
<evidence type="ECO:0000313" key="3">
    <source>
        <dbReference type="Proteomes" id="UP000823485"/>
    </source>
</evidence>
<keyword evidence="3" id="KW-1185">Reference proteome</keyword>
<dbReference type="CDD" id="cd01948">
    <property type="entry name" value="EAL"/>
    <property type="match status" value="1"/>
</dbReference>
<dbReference type="PANTHER" id="PTHR33121:SF76">
    <property type="entry name" value="SIGNALING PROTEIN"/>
    <property type="match status" value="1"/>
</dbReference>
<dbReference type="Pfam" id="PF00563">
    <property type="entry name" value="EAL"/>
    <property type="match status" value="1"/>
</dbReference>
<evidence type="ECO:0000259" key="1">
    <source>
        <dbReference type="PROSITE" id="PS50883"/>
    </source>
</evidence>